<gene>
    <name evidence="2" type="ORF">DERYTH_LOCUS22644</name>
</gene>
<sequence>SDHELKSENKDEPIPVRWDRYWKSYRLFRQTFIILTAIWGFGLLIEAIVRLISIIYVKHVIRAKKLIEERKKAAAADATNYTVTE</sequence>
<comment type="caution">
    <text evidence="2">The sequence shown here is derived from an EMBL/GenBank/DDBJ whole genome shotgun (WGS) entry which is preliminary data.</text>
</comment>
<keyword evidence="1" id="KW-0472">Membrane</keyword>
<keyword evidence="1" id="KW-1133">Transmembrane helix</keyword>
<protein>
    <submittedName>
        <fullName evidence="2">27247_t:CDS:1</fullName>
    </submittedName>
</protein>
<dbReference type="EMBL" id="CAJVPY010031987">
    <property type="protein sequence ID" value="CAG8797252.1"/>
    <property type="molecule type" value="Genomic_DNA"/>
</dbReference>
<keyword evidence="1" id="KW-0812">Transmembrane</keyword>
<accession>A0A9N9P2P9</accession>
<name>A0A9N9P2P9_9GLOM</name>
<keyword evidence="3" id="KW-1185">Reference proteome</keyword>
<evidence type="ECO:0000313" key="3">
    <source>
        <dbReference type="Proteomes" id="UP000789405"/>
    </source>
</evidence>
<organism evidence="2 3">
    <name type="scientific">Dentiscutata erythropus</name>
    <dbReference type="NCBI Taxonomy" id="1348616"/>
    <lineage>
        <taxon>Eukaryota</taxon>
        <taxon>Fungi</taxon>
        <taxon>Fungi incertae sedis</taxon>
        <taxon>Mucoromycota</taxon>
        <taxon>Glomeromycotina</taxon>
        <taxon>Glomeromycetes</taxon>
        <taxon>Diversisporales</taxon>
        <taxon>Gigasporaceae</taxon>
        <taxon>Dentiscutata</taxon>
    </lineage>
</organism>
<proteinExistence type="predicted"/>
<feature type="non-terminal residue" evidence="2">
    <location>
        <position position="85"/>
    </location>
</feature>
<evidence type="ECO:0000256" key="1">
    <source>
        <dbReference type="SAM" id="Phobius"/>
    </source>
</evidence>
<dbReference type="OrthoDB" id="9996464at2759"/>
<dbReference type="AlphaFoldDB" id="A0A9N9P2P9"/>
<reference evidence="2" key="1">
    <citation type="submission" date="2021-06" db="EMBL/GenBank/DDBJ databases">
        <authorList>
            <person name="Kallberg Y."/>
            <person name="Tangrot J."/>
            <person name="Rosling A."/>
        </authorList>
    </citation>
    <scope>NUCLEOTIDE SEQUENCE</scope>
    <source>
        <strain evidence="2">MA453B</strain>
    </source>
</reference>
<feature type="transmembrane region" description="Helical" evidence="1">
    <location>
        <begin position="32"/>
        <end position="57"/>
    </location>
</feature>
<dbReference type="Proteomes" id="UP000789405">
    <property type="component" value="Unassembled WGS sequence"/>
</dbReference>
<evidence type="ECO:0000313" key="2">
    <source>
        <dbReference type="EMBL" id="CAG8797252.1"/>
    </source>
</evidence>